<gene>
    <name evidence="1" type="ORF">CQA01_31330</name>
</gene>
<dbReference type="AlphaFoldDB" id="A0A512CEG2"/>
<dbReference type="EMBL" id="BJYV01000016">
    <property type="protein sequence ID" value="GEO22599.1"/>
    <property type="molecule type" value="Genomic_DNA"/>
</dbReference>
<dbReference type="Proteomes" id="UP000321301">
    <property type="component" value="Unassembled WGS sequence"/>
</dbReference>
<reference evidence="1 2" key="1">
    <citation type="submission" date="2019-07" db="EMBL/GenBank/DDBJ databases">
        <title>Whole genome shotgun sequence of Cyclobacterium qasimii NBRC 106168.</title>
        <authorList>
            <person name="Hosoyama A."/>
            <person name="Uohara A."/>
            <person name="Ohji S."/>
            <person name="Ichikawa N."/>
        </authorList>
    </citation>
    <scope>NUCLEOTIDE SEQUENCE [LARGE SCALE GENOMIC DNA]</scope>
    <source>
        <strain evidence="1 2">NBRC 106168</strain>
    </source>
</reference>
<protein>
    <submittedName>
        <fullName evidence="1">Uncharacterized protein</fullName>
    </submittedName>
</protein>
<accession>A0A512CEG2</accession>
<organism evidence="1 2">
    <name type="scientific">Cyclobacterium qasimii</name>
    <dbReference type="NCBI Taxonomy" id="1350429"/>
    <lineage>
        <taxon>Bacteria</taxon>
        <taxon>Pseudomonadati</taxon>
        <taxon>Bacteroidota</taxon>
        <taxon>Cytophagia</taxon>
        <taxon>Cytophagales</taxon>
        <taxon>Cyclobacteriaceae</taxon>
        <taxon>Cyclobacterium</taxon>
    </lineage>
</organism>
<evidence type="ECO:0000313" key="2">
    <source>
        <dbReference type="Proteomes" id="UP000321301"/>
    </source>
</evidence>
<dbReference type="InterPro" id="IPR053825">
    <property type="entry name" value="DUF7009"/>
</dbReference>
<dbReference type="Pfam" id="PF22668">
    <property type="entry name" value="DUF7009"/>
    <property type="match status" value="1"/>
</dbReference>
<evidence type="ECO:0000313" key="1">
    <source>
        <dbReference type="EMBL" id="GEO22599.1"/>
    </source>
</evidence>
<comment type="caution">
    <text evidence="1">The sequence shown here is derived from an EMBL/GenBank/DDBJ whole genome shotgun (WGS) entry which is preliminary data.</text>
</comment>
<dbReference type="RefSeq" id="WP_020888702.1">
    <property type="nucleotide sequence ID" value="NZ_BJYV01000016.1"/>
</dbReference>
<keyword evidence="2" id="KW-1185">Reference proteome</keyword>
<proteinExistence type="predicted"/>
<name>A0A512CEG2_9BACT</name>
<sequence>MKIRIHNDAIRLRLSQTEVNQLAKGIAIREELKFPAPYPAFVYALEIPDIGDKLTVSFLEGKLSINLPASKIDNWANTDQVGISETISLEDGANLQVLIEKDFQCLHKRPGENEKDNFPNPQA</sequence>